<keyword evidence="1" id="KW-0723">Serine/threonine-protein kinase</keyword>
<feature type="transmembrane region" description="Helical" evidence="7">
    <location>
        <begin position="137"/>
        <end position="155"/>
    </location>
</feature>
<gene>
    <name evidence="9" type="ORF">Satyrvirus3_21</name>
</gene>
<dbReference type="InterPro" id="IPR050117">
    <property type="entry name" value="MAPK"/>
</dbReference>
<dbReference type="PROSITE" id="PS00109">
    <property type="entry name" value="PROTEIN_KINASE_TYR"/>
    <property type="match status" value="1"/>
</dbReference>
<keyword evidence="4" id="KW-0418">Kinase</keyword>
<dbReference type="InterPro" id="IPR036915">
    <property type="entry name" value="Cyclin-like_sf"/>
</dbReference>
<dbReference type="Gene3D" id="1.10.472.10">
    <property type="entry name" value="Cyclin-like"/>
    <property type="match status" value="1"/>
</dbReference>
<evidence type="ECO:0000256" key="5">
    <source>
        <dbReference type="ARBA" id="ARBA00022840"/>
    </source>
</evidence>
<keyword evidence="7" id="KW-0472">Membrane</keyword>
<accession>A0A3G5AD41</accession>
<name>A0A3G5AD41_9VIRU</name>
<keyword evidence="7" id="KW-0812">Transmembrane</keyword>
<evidence type="ECO:0000256" key="3">
    <source>
        <dbReference type="ARBA" id="ARBA00022741"/>
    </source>
</evidence>
<evidence type="ECO:0000256" key="7">
    <source>
        <dbReference type="SAM" id="Phobius"/>
    </source>
</evidence>
<keyword evidence="7" id="KW-1133">Transmembrane helix</keyword>
<dbReference type="PANTHER" id="PTHR24055">
    <property type="entry name" value="MITOGEN-ACTIVATED PROTEIN KINASE"/>
    <property type="match status" value="1"/>
</dbReference>
<keyword evidence="3 6" id="KW-0547">Nucleotide-binding</keyword>
<keyword evidence="5 6" id="KW-0067">ATP-binding</keyword>
<dbReference type="InterPro" id="IPR008266">
    <property type="entry name" value="Tyr_kinase_AS"/>
</dbReference>
<sequence length="562" mass="65528">MEKISIDDSIFKLYAEIKPKMVKLFFEISYNRGIDHGTIQHSIMLFDKYVTSKMIDEKKLEVAIIICLLIADKIRGCHKINLKNILEFFEGEYTKENLFELEIEILNSIRYDLYFKSLSDCFDQYGRNKMVYSEYHFCLLLSYILLMFGYSHIIIEELANKIINFVNIFSTDEDIMKKRILNDPFNSFLFMEWFKMEDNDTESKVFFKYFEMSNFLNIQRKISAQRIFNEILGEIQNKKLDMWYSITANKHTSLSVHIYSAKSLYDKVVVKELGSGTFGLVRSVFISGKKIALKKVMSNHYDDYGIQSEIIREISSLIVLKHPNIVKIKGHICIKDITYIGMELMECDLYTRIVKDTDKIGKNTKFSYIAQLLKGIVYMHNKNIMHRDLSFKNILISGNVLKIGDLGSSKYLLNGCNNENKYSEYVCTVGFRAIELLLGKLTYNEKIDIWSCACLIGFILGRKILFSGDNKKTVLNSIFSVLGTPMNDFNPDIHKWLQFNSKLSAVSAVNTVYHRTGFVFLERKYQKLVDILYKMFEYSPTKRISAEKALVEFEENFSSLKN</sequence>
<keyword evidence="2" id="KW-0808">Transferase</keyword>
<dbReference type="FunFam" id="1.10.510.10:FF:000624">
    <property type="entry name" value="Mitogen-activated protein kinase"/>
    <property type="match status" value="1"/>
</dbReference>
<dbReference type="InterPro" id="IPR000719">
    <property type="entry name" value="Prot_kinase_dom"/>
</dbReference>
<dbReference type="EMBL" id="MK072439">
    <property type="protein sequence ID" value="AYV85090.1"/>
    <property type="molecule type" value="Genomic_DNA"/>
</dbReference>
<proteinExistence type="predicted"/>
<dbReference type="GO" id="GO:0005524">
    <property type="term" value="F:ATP binding"/>
    <property type="evidence" value="ECO:0007669"/>
    <property type="project" value="UniProtKB-UniRule"/>
</dbReference>
<protein>
    <recommendedName>
        <fullName evidence="8">Protein kinase domain-containing protein</fullName>
    </recommendedName>
</protein>
<dbReference type="PROSITE" id="PS00107">
    <property type="entry name" value="PROTEIN_KINASE_ATP"/>
    <property type="match status" value="1"/>
</dbReference>
<evidence type="ECO:0000256" key="1">
    <source>
        <dbReference type="ARBA" id="ARBA00022527"/>
    </source>
</evidence>
<feature type="domain" description="Protein kinase" evidence="8">
    <location>
        <begin position="267"/>
        <end position="557"/>
    </location>
</feature>
<evidence type="ECO:0000259" key="8">
    <source>
        <dbReference type="PROSITE" id="PS50011"/>
    </source>
</evidence>
<dbReference type="Pfam" id="PF00134">
    <property type="entry name" value="Cyclin_N"/>
    <property type="match status" value="1"/>
</dbReference>
<dbReference type="Pfam" id="PF00069">
    <property type="entry name" value="Pkinase"/>
    <property type="match status" value="1"/>
</dbReference>
<dbReference type="Gene3D" id="1.10.510.10">
    <property type="entry name" value="Transferase(Phosphotransferase) domain 1"/>
    <property type="match status" value="1"/>
</dbReference>
<dbReference type="SUPFAM" id="SSF56112">
    <property type="entry name" value="Protein kinase-like (PK-like)"/>
    <property type="match status" value="1"/>
</dbReference>
<dbReference type="InterPro" id="IPR017441">
    <property type="entry name" value="Protein_kinase_ATP_BS"/>
</dbReference>
<dbReference type="SUPFAM" id="SSF47954">
    <property type="entry name" value="Cyclin-like"/>
    <property type="match status" value="1"/>
</dbReference>
<evidence type="ECO:0000313" key="9">
    <source>
        <dbReference type="EMBL" id="AYV85090.1"/>
    </source>
</evidence>
<evidence type="ECO:0000256" key="4">
    <source>
        <dbReference type="ARBA" id="ARBA00022777"/>
    </source>
</evidence>
<evidence type="ECO:0000256" key="2">
    <source>
        <dbReference type="ARBA" id="ARBA00022679"/>
    </source>
</evidence>
<organism evidence="9">
    <name type="scientific">Satyrvirus sp</name>
    <dbReference type="NCBI Taxonomy" id="2487771"/>
    <lineage>
        <taxon>Viruses</taxon>
        <taxon>Varidnaviria</taxon>
        <taxon>Bamfordvirae</taxon>
        <taxon>Nucleocytoviricota</taxon>
        <taxon>Megaviricetes</taxon>
        <taxon>Imitervirales</taxon>
        <taxon>Mimiviridae</taxon>
        <taxon>Megamimivirinae</taxon>
    </lineage>
</organism>
<reference evidence="9" key="1">
    <citation type="submission" date="2018-10" db="EMBL/GenBank/DDBJ databases">
        <title>Hidden diversity of soil giant viruses.</title>
        <authorList>
            <person name="Schulz F."/>
            <person name="Alteio L."/>
            <person name="Goudeau D."/>
            <person name="Ryan E.M."/>
            <person name="Malmstrom R.R."/>
            <person name="Blanchard J."/>
            <person name="Woyke T."/>
        </authorList>
    </citation>
    <scope>NUCLEOTIDE SEQUENCE</scope>
    <source>
        <strain evidence="9">SAV1</strain>
    </source>
</reference>
<dbReference type="PROSITE" id="PS50011">
    <property type="entry name" value="PROTEIN_KINASE_DOM"/>
    <property type="match status" value="1"/>
</dbReference>
<evidence type="ECO:0000256" key="6">
    <source>
        <dbReference type="PROSITE-ProRule" id="PRU10141"/>
    </source>
</evidence>
<dbReference type="InterPro" id="IPR006671">
    <property type="entry name" value="Cyclin_N"/>
</dbReference>
<dbReference type="Gene3D" id="3.30.200.20">
    <property type="entry name" value="Phosphorylase Kinase, domain 1"/>
    <property type="match status" value="1"/>
</dbReference>
<dbReference type="GO" id="GO:0004674">
    <property type="term" value="F:protein serine/threonine kinase activity"/>
    <property type="evidence" value="ECO:0007669"/>
    <property type="project" value="UniProtKB-KW"/>
</dbReference>
<dbReference type="InterPro" id="IPR011009">
    <property type="entry name" value="Kinase-like_dom_sf"/>
</dbReference>
<feature type="binding site" evidence="6">
    <location>
        <position position="294"/>
    </location>
    <ligand>
        <name>ATP</name>
        <dbReference type="ChEBI" id="CHEBI:30616"/>
    </ligand>
</feature>